<evidence type="ECO:0000256" key="4">
    <source>
        <dbReference type="ARBA" id="ARBA00023163"/>
    </source>
</evidence>
<dbReference type="InterPro" id="IPR036388">
    <property type="entry name" value="WH-like_DNA-bd_sf"/>
</dbReference>
<dbReference type="SUPFAM" id="SSF53850">
    <property type="entry name" value="Periplasmic binding protein-like II"/>
    <property type="match status" value="1"/>
</dbReference>
<dbReference type="InterPro" id="IPR000847">
    <property type="entry name" value="LysR_HTH_N"/>
</dbReference>
<keyword evidence="3" id="KW-0238">DNA-binding</keyword>
<dbReference type="Gene3D" id="3.40.190.10">
    <property type="entry name" value="Periplasmic binding protein-like II"/>
    <property type="match status" value="2"/>
</dbReference>
<name>A0A948X0D4_9BACT</name>
<dbReference type="PRINTS" id="PR00039">
    <property type="entry name" value="HTHLYSR"/>
</dbReference>
<dbReference type="AlphaFoldDB" id="A0A948X0D4"/>
<protein>
    <submittedName>
        <fullName evidence="6">LysR family transcriptional regulator</fullName>
    </submittedName>
</protein>
<comment type="caution">
    <text evidence="6">The sequence shown here is derived from an EMBL/GenBank/DDBJ whole genome shotgun (WGS) entry which is preliminary data.</text>
</comment>
<dbReference type="Pfam" id="PF00126">
    <property type="entry name" value="HTH_1"/>
    <property type="match status" value="1"/>
</dbReference>
<dbReference type="PANTHER" id="PTHR30126:SF40">
    <property type="entry name" value="HTH-TYPE TRANSCRIPTIONAL REGULATOR GLTR"/>
    <property type="match status" value="1"/>
</dbReference>
<evidence type="ECO:0000256" key="3">
    <source>
        <dbReference type="ARBA" id="ARBA00023125"/>
    </source>
</evidence>
<dbReference type="Proteomes" id="UP000784286">
    <property type="component" value="Unassembled WGS sequence"/>
</dbReference>
<sequence length="307" mass="35272">MRIDLEWFRTFKAVFETGTMSDAAKELNISQPGVSLHLNALEAYIGHPLFKRNTRRMVPNERAKMLYQQVCNSLVKLEEVESNFRKKKTEGRSTLSVGMYPSLFRQCLEKHVPELNFNLIIHVGTTEELIPLLAHGSVDLAVLNQEIPLRNIAYDVLGVTRFVLVAGAKTDVSEFRSLLGHKKKLMLWLESQLWYNTTDRELFNRFWKQNFGREPDFPPNYILPDKLAILNCLSENRGLAVLPEFLCREAFGRGELVRLWGGSRPLENTLYIGYRKNALLTDEIQEMKRLMKTEFDGMGQAGESSLS</sequence>
<reference evidence="6" key="1">
    <citation type="journal article" date="2021" name="PeerJ">
        <title>Extensive microbial diversity within the chicken gut microbiome revealed by metagenomics and culture.</title>
        <authorList>
            <person name="Gilroy R."/>
            <person name="Ravi A."/>
            <person name="Getino M."/>
            <person name="Pursley I."/>
            <person name="Horton D.L."/>
            <person name="Alikhan N.F."/>
            <person name="Baker D."/>
            <person name="Gharbi K."/>
            <person name="Hall N."/>
            <person name="Watson M."/>
            <person name="Adriaenssens E.M."/>
            <person name="Foster-Nyarko E."/>
            <person name="Jarju S."/>
            <person name="Secka A."/>
            <person name="Antonio M."/>
            <person name="Oren A."/>
            <person name="Chaudhuri R.R."/>
            <person name="La Ragione R."/>
            <person name="Hildebrand F."/>
            <person name="Pallen M.J."/>
        </authorList>
    </citation>
    <scope>NUCLEOTIDE SEQUENCE</scope>
    <source>
        <strain evidence="6">8470</strain>
    </source>
</reference>
<evidence type="ECO:0000313" key="7">
    <source>
        <dbReference type="Proteomes" id="UP000784286"/>
    </source>
</evidence>
<dbReference type="EMBL" id="JAHLFJ010000018">
    <property type="protein sequence ID" value="MBU3855252.1"/>
    <property type="molecule type" value="Genomic_DNA"/>
</dbReference>
<proteinExistence type="inferred from homology"/>
<evidence type="ECO:0000313" key="6">
    <source>
        <dbReference type="EMBL" id="MBU3855252.1"/>
    </source>
</evidence>
<keyword evidence="4" id="KW-0804">Transcription</keyword>
<keyword evidence="2" id="KW-0805">Transcription regulation</keyword>
<dbReference type="Gene3D" id="1.10.10.10">
    <property type="entry name" value="Winged helix-like DNA-binding domain superfamily/Winged helix DNA-binding domain"/>
    <property type="match status" value="1"/>
</dbReference>
<comment type="similarity">
    <text evidence="1">Belongs to the LysR transcriptional regulatory family.</text>
</comment>
<dbReference type="GO" id="GO:0003700">
    <property type="term" value="F:DNA-binding transcription factor activity"/>
    <property type="evidence" value="ECO:0007669"/>
    <property type="project" value="InterPro"/>
</dbReference>
<evidence type="ECO:0000256" key="1">
    <source>
        <dbReference type="ARBA" id="ARBA00009437"/>
    </source>
</evidence>
<dbReference type="PROSITE" id="PS50931">
    <property type="entry name" value="HTH_LYSR"/>
    <property type="match status" value="1"/>
</dbReference>
<dbReference type="PANTHER" id="PTHR30126">
    <property type="entry name" value="HTH-TYPE TRANSCRIPTIONAL REGULATOR"/>
    <property type="match status" value="1"/>
</dbReference>
<accession>A0A948X0D4</accession>
<dbReference type="GO" id="GO:0000976">
    <property type="term" value="F:transcription cis-regulatory region binding"/>
    <property type="evidence" value="ECO:0007669"/>
    <property type="project" value="TreeGrafter"/>
</dbReference>
<dbReference type="Pfam" id="PF03466">
    <property type="entry name" value="LysR_substrate"/>
    <property type="match status" value="1"/>
</dbReference>
<evidence type="ECO:0000259" key="5">
    <source>
        <dbReference type="PROSITE" id="PS50931"/>
    </source>
</evidence>
<dbReference type="SUPFAM" id="SSF46785">
    <property type="entry name" value="Winged helix' DNA-binding domain"/>
    <property type="match status" value="1"/>
</dbReference>
<evidence type="ECO:0000256" key="2">
    <source>
        <dbReference type="ARBA" id="ARBA00023015"/>
    </source>
</evidence>
<dbReference type="InterPro" id="IPR036390">
    <property type="entry name" value="WH_DNA-bd_sf"/>
</dbReference>
<feature type="domain" description="HTH lysR-type" evidence="5">
    <location>
        <begin position="3"/>
        <end position="60"/>
    </location>
</feature>
<gene>
    <name evidence="6" type="ORF">H9928_01590</name>
</gene>
<reference evidence="6" key="2">
    <citation type="submission" date="2021-04" db="EMBL/GenBank/DDBJ databases">
        <authorList>
            <person name="Gilroy R."/>
        </authorList>
    </citation>
    <scope>NUCLEOTIDE SEQUENCE</scope>
    <source>
        <strain evidence="6">8470</strain>
    </source>
</reference>
<dbReference type="InterPro" id="IPR005119">
    <property type="entry name" value="LysR_subst-bd"/>
</dbReference>
<dbReference type="CDD" id="cd05466">
    <property type="entry name" value="PBP2_LTTR_substrate"/>
    <property type="match status" value="1"/>
</dbReference>
<organism evidence="6 7">
    <name type="scientific">Candidatus Phocaeicola excrementipullorum</name>
    <dbReference type="NCBI Taxonomy" id="2838731"/>
    <lineage>
        <taxon>Bacteria</taxon>
        <taxon>Pseudomonadati</taxon>
        <taxon>Bacteroidota</taxon>
        <taxon>Bacteroidia</taxon>
        <taxon>Bacteroidales</taxon>
        <taxon>Bacteroidaceae</taxon>
        <taxon>Phocaeicola</taxon>
    </lineage>
</organism>